<evidence type="ECO:0000256" key="2">
    <source>
        <dbReference type="ARBA" id="ARBA00022553"/>
    </source>
</evidence>
<dbReference type="PROSITE" id="PS50002">
    <property type="entry name" value="SH3"/>
    <property type="match status" value="1"/>
</dbReference>
<accession>A0AAF5DPD8</accession>
<dbReference type="Pfam" id="PF02218">
    <property type="entry name" value="HS1_rep"/>
    <property type="match status" value="6"/>
</dbReference>
<feature type="region of interest" description="Disordered" evidence="5">
    <location>
        <begin position="134"/>
        <end position="388"/>
    </location>
</feature>
<protein>
    <recommendedName>
        <fullName evidence="6">SH3 domain-containing protein</fullName>
    </recommendedName>
</protein>
<feature type="compositionally biased region" description="Basic and acidic residues" evidence="5">
    <location>
        <begin position="1"/>
        <end position="10"/>
    </location>
</feature>
<dbReference type="Gene3D" id="2.30.30.40">
    <property type="entry name" value="SH3 Domains"/>
    <property type="match status" value="1"/>
</dbReference>
<evidence type="ECO:0000256" key="3">
    <source>
        <dbReference type="ARBA" id="ARBA00022737"/>
    </source>
</evidence>
<feature type="region of interest" description="Disordered" evidence="5">
    <location>
        <begin position="436"/>
        <end position="486"/>
    </location>
</feature>
<keyword evidence="1 4" id="KW-0728">SH3 domain</keyword>
<sequence>MNRLNNDRRPIIPAKPMIKDEDDWETDPDFINDLSEKECRWGAKTVEGSGRLDTFDVSQLRSEVVQADEVIKKKQYETMPKASDGYGGKFGIQKDRVDNCAVDFSYDGKVEAHVSQKDYKTGFGGKFGIQKDRQDKSAASWDEKIEVPKHESQNDYKYGFGGQFGVQNDRQDKSAVGWDSREQLQSHESQKDYKKGFGGQFGIQKDRQDKSAVGWDSNEKVEAHESQKDYKKGFGGQFGVQKDRQDKSAVGWDSHEKLHTHESQKDYKKGFGGQFGVQKDRQDKSAVGWESNQKVESHESQRDYKKGFDLPPCSGGISNLKSKFEKFQMGSNNDDEKVAQERERRRLEDEALRKREKELAAKREANENNDESISVNLNKDGNNSSNNFTSYKAPEVVIGSTQKVTSPILSVNKNQESINESIINSNNTFISSKEDTNVNCSSLPNEKEQSYVPPPAPEGNKLLMNSLPKMHTSDSSDQVSNDEDEWNDDNVQSLITKVQPSTSFPTLKDDSIKEQIYNVDLPVPEVSSDNGINAVALFEYEKQAEDEIGFEVDDIITNIEKVDVGWWRGTCKGETGLFPANYVKEQ</sequence>
<feature type="compositionally biased region" description="Basic and acidic residues" evidence="5">
    <location>
        <begin position="217"/>
        <end position="232"/>
    </location>
</feature>
<organism evidence="7 8">
    <name type="scientific">Strongyloides stercoralis</name>
    <name type="common">Threadworm</name>
    <dbReference type="NCBI Taxonomy" id="6248"/>
    <lineage>
        <taxon>Eukaryota</taxon>
        <taxon>Metazoa</taxon>
        <taxon>Ecdysozoa</taxon>
        <taxon>Nematoda</taxon>
        <taxon>Chromadorea</taxon>
        <taxon>Rhabditida</taxon>
        <taxon>Tylenchina</taxon>
        <taxon>Panagrolaimomorpha</taxon>
        <taxon>Strongyloidoidea</taxon>
        <taxon>Strongyloididae</taxon>
        <taxon>Strongyloides</taxon>
    </lineage>
</organism>
<dbReference type="WBParaSite" id="TCONS_00015216.p1">
    <property type="protein sequence ID" value="TCONS_00015216.p1"/>
    <property type="gene ID" value="XLOC_010444"/>
</dbReference>
<proteinExistence type="predicted"/>
<dbReference type="SMART" id="SM00326">
    <property type="entry name" value="SH3"/>
    <property type="match status" value="1"/>
</dbReference>
<evidence type="ECO:0000259" key="6">
    <source>
        <dbReference type="PROSITE" id="PS50002"/>
    </source>
</evidence>
<dbReference type="InterPro" id="IPR036028">
    <property type="entry name" value="SH3-like_dom_sf"/>
</dbReference>
<evidence type="ECO:0000313" key="7">
    <source>
        <dbReference type="Proteomes" id="UP000035681"/>
    </source>
</evidence>
<dbReference type="Pfam" id="PF00018">
    <property type="entry name" value="SH3_1"/>
    <property type="match status" value="1"/>
</dbReference>
<dbReference type="GO" id="GO:0030864">
    <property type="term" value="C:cortical actin cytoskeleton"/>
    <property type="evidence" value="ECO:0007669"/>
    <property type="project" value="TreeGrafter"/>
</dbReference>
<dbReference type="GO" id="GO:0016477">
    <property type="term" value="P:cell migration"/>
    <property type="evidence" value="ECO:0007669"/>
    <property type="project" value="TreeGrafter"/>
</dbReference>
<name>A0AAF5DPD8_STRER</name>
<dbReference type="PANTHER" id="PTHR10829">
    <property type="entry name" value="CORTACTIN AND DREBRIN"/>
    <property type="match status" value="1"/>
</dbReference>
<evidence type="ECO:0000256" key="4">
    <source>
        <dbReference type="PROSITE-ProRule" id="PRU00192"/>
    </source>
</evidence>
<dbReference type="PROSITE" id="PS51090">
    <property type="entry name" value="CORTACTIN"/>
    <property type="match status" value="6"/>
</dbReference>
<feature type="compositionally biased region" description="Basic and acidic residues" evidence="5">
    <location>
        <begin position="134"/>
        <end position="154"/>
    </location>
</feature>
<keyword evidence="2" id="KW-0597">Phosphoprotein</keyword>
<dbReference type="GO" id="GO:0005884">
    <property type="term" value="C:actin filament"/>
    <property type="evidence" value="ECO:0007669"/>
    <property type="project" value="TreeGrafter"/>
</dbReference>
<feature type="compositionally biased region" description="Basic and acidic residues" evidence="5">
    <location>
        <begin position="241"/>
        <end position="269"/>
    </location>
</feature>
<dbReference type="AlphaFoldDB" id="A0AAF5DPD8"/>
<dbReference type="InterPro" id="IPR001452">
    <property type="entry name" value="SH3_domain"/>
</dbReference>
<feature type="compositionally biased region" description="Basic and acidic residues" evidence="5">
    <location>
        <begin position="169"/>
        <end position="195"/>
    </location>
</feature>
<feature type="region of interest" description="Disordered" evidence="5">
    <location>
        <begin position="1"/>
        <end position="25"/>
    </location>
</feature>
<dbReference type="GO" id="GO:0030427">
    <property type="term" value="C:site of polarized growth"/>
    <property type="evidence" value="ECO:0007669"/>
    <property type="project" value="TreeGrafter"/>
</dbReference>
<feature type="compositionally biased region" description="Basic and acidic residues" evidence="5">
    <location>
        <begin position="334"/>
        <end position="366"/>
    </location>
</feature>
<feature type="compositionally biased region" description="Basic and acidic residues" evidence="5">
    <location>
        <begin position="293"/>
        <end position="308"/>
    </location>
</feature>
<dbReference type="GO" id="GO:0051015">
    <property type="term" value="F:actin filament binding"/>
    <property type="evidence" value="ECO:0007669"/>
    <property type="project" value="TreeGrafter"/>
</dbReference>
<dbReference type="PRINTS" id="PR00452">
    <property type="entry name" value="SH3DOMAIN"/>
</dbReference>
<reference evidence="8" key="1">
    <citation type="submission" date="2024-02" db="UniProtKB">
        <authorList>
            <consortium name="WormBaseParasite"/>
        </authorList>
    </citation>
    <scope>IDENTIFICATION</scope>
</reference>
<feature type="compositionally biased region" description="Polar residues" evidence="5">
    <location>
        <begin position="371"/>
        <end position="381"/>
    </location>
</feature>
<feature type="domain" description="SH3" evidence="6">
    <location>
        <begin position="529"/>
        <end position="586"/>
    </location>
</feature>
<evidence type="ECO:0000256" key="5">
    <source>
        <dbReference type="SAM" id="MobiDB-lite"/>
    </source>
</evidence>
<dbReference type="GO" id="GO:0030833">
    <property type="term" value="P:regulation of actin filament polymerization"/>
    <property type="evidence" value="ECO:0007669"/>
    <property type="project" value="TreeGrafter"/>
</dbReference>
<dbReference type="PANTHER" id="PTHR10829:SF23">
    <property type="entry name" value="CORTACTIN, ISOFORM A"/>
    <property type="match status" value="1"/>
</dbReference>
<dbReference type="InterPro" id="IPR003134">
    <property type="entry name" value="Hs1_Cortactin"/>
</dbReference>
<keyword evidence="3" id="KW-0677">Repeat</keyword>
<keyword evidence="7" id="KW-1185">Reference proteome</keyword>
<evidence type="ECO:0000256" key="1">
    <source>
        <dbReference type="ARBA" id="ARBA00022443"/>
    </source>
</evidence>
<evidence type="ECO:0000313" key="8">
    <source>
        <dbReference type="WBParaSite" id="TCONS_00015216.p1"/>
    </source>
</evidence>
<dbReference type="Proteomes" id="UP000035681">
    <property type="component" value="Unplaced"/>
</dbReference>
<dbReference type="GO" id="GO:0005886">
    <property type="term" value="C:plasma membrane"/>
    <property type="evidence" value="ECO:0007669"/>
    <property type="project" value="TreeGrafter"/>
</dbReference>
<dbReference type="SUPFAM" id="SSF50044">
    <property type="entry name" value="SH3-domain"/>
    <property type="match status" value="1"/>
</dbReference>